<dbReference type="InterPro" id="IPR045431">
    <property type="entry name" value="EAD2"/>
</dbReference>
<sequence>MTGFGAFDLYQELARILGRLTDSTAWRDRLIHTVEETYGVTLPVERHGIKHWDLRSIAEVCDRYPDGLRVLLRAVGEDYEGTVVLAEAWQLVDQCCPVPLLTDVERRDLCALLLDAAAETELTTLSRYAFELLGRAGEGDDSWNGRVERLVRDLEDDVEVEGRAPALMTFVERVAAGERPALRKGLRQWNHQVAKRLDWPPGLLSATREREAAAAGLPVGERSLVVEISSRRAAAALFSIRARLMDDRAREFPVLCDARARGRDELEARVAAVHREAIERLGLLAPGLQVEFVLPLHLIWLDVDRFEVRPAGLSSRPIGEDHTVVVRPWERLRLPHVNHHLRGRWRWLQSHGREYQEAAVEWVDPGVVLEPRRLRRRLRHARTPVCFVLFEPPRHTGDEATDYLSVLLEAGIPALVGVRSGGETVAGRQEIRNFLRTALTDLPERVRLLRGGLRPGGSGEMLSVDLDVNLDVDLSLVWDSPDGLEELRSVLLHPPIRGEHDRSV</sequence>
<name>A0A3M8SJW4_9ACTN</name>
<dbReference type="Pfam" id="PF19956">
    <property type="entry name" value="EAD2"/>
    <property type="match status" value="1"/>
</dbReference>
<feature type="domain" description="Effector-associated" evidence="1">
    <location>
        <begin position="26"/>
        <end position="93"/>
    </location>
</feature>
<keyword evidence="4" id="KW-1185">Reference proteome</keyword>
<evidence type="ECO:0000313" key="4">
    <source>
        <dbReference type="Proteomes" id="UP000275401"/>
    </source>
</evidence>
<evidence type="ECO:0000259" key="1">
    <source>
        <dbReference type="Pfam" id="PF19956"/>
    </source>
</evidence>
<dbReference type="RefSeq" id="WP_123108467.1">
    <property type="nucleotide sequence ID" value="NZ_RIBZ01000877.1"/>
</dbReference>
<evidence type="ECO:0000259" key="2">
    <source>
        <dbReference type="Pfam" id="PF20028"/>
    </source>
</evidence>
<reference evidence="3 4" key="1">
    <citation type="submission" date="2018-11" db="EMBL/GenBank/DDBJ databases">
        <title>The Potential of Streptomyces as Biocontrol Agents against the Tomato grey mould, Botrytis cinerea (Gray mold) Frontiers in Microbiology.</title>
        <authorList>
            <person name="Li D."/>
        </authorList>
    </citation>
    <scope>NUCLEOTIDE SEQUENCE [LARGE SCALE GENOMIC DNA]</scope>
    <source>
        <strain evidence="3 4">NEAU-LD23</strain>
    </source>
</reference>
<evidence type="ECO:0000313" key="3">
    <source>
        <dbReference type="EMBL" id="RNF79172.1"/>
    </source>
</evidence>
<comment type="caution">
    <text evidence="3">The sequence shown here is derived from an EMBL/GenBank/DDBJ whole genome shotgun (WGS) entry which is preliminary data.</text>
</comment>
<accession>A0A3M8SJW4</accession>
<organism evidence="3 4">
    <name type="scientific">Streptomyces botrytidirepellens</name>
    <dbReference type="NCBI Taxonomy" id="2486417"/>
    <lineage>
        <taxon>Bacteria</taxon>
        <taxon>Bacillati</taxon>
        <taxon>Actinomycetota</taxon>
        <taxon>Actinomycetes</taxon>
        <taxon>Kitasatosporales</taxon>
        <taxon>Streptomycetaceae</taxon>
        <taxon>Streptomyces</taxon>
    </lineage>
</organism>
<protein>
    <submittedName>
        <fullName evidence="3">Uncharacterized protein</fullName>
    </submittedName>
</protein>
<dbReference type="AlphaFoldDB" id="A0A3M8SJW4"/>
<dbReference type="Proteomes" id="UP000275401">
    <property type="component" value="Unassembled WGS sequence"/>
</dbReference>
<proteinExistence type="predicted"/>
<dbReference type="InterPro" id="IPR045450">
    <property type="entry name" value="VMAP_C"/>
</dbReference>
<gene>
    <name evidence="3" type="ORF">EEJ42_48125</name>
</gene>
<dbReference type="EMBL" id="RIBZ01000877">
    <property type="protein sequence ID" value="RNF79172.1"/>
    <property type="molecule type" value="Genomic_DNA"/>
</dbReference>
<feature type="domain" description="vWA-MoxR associated protein C-terminal" evidence="2">
    <location>
        <begin position="239"/>
        <end position="481"/>
    </location>
</feature>
<dbReference type="Pfam" id="PF20028">
    <property type="entry name" value="VMAP-C"/>
    <property type="match status" value="1"/>
</dbReference>